<organism evidence="3 4">
    <name type="scientific">candidate division WOR-3 bacterium JGI_Cruoil_03_51_56</name>
    <dbReference type="NCBI Taxonomy" id="1973747"/>
    <lineage>
        <taxon>Bacteria</taxon>
        <taxon>Bacteria division WOR-3</taxon>
    </lineage>
</organism>
<evidence type="ECO:0000259" key="2">
    <source>
        <dbReference type="Pfam" id="PF07593"/>
    </source>
</evidence>
<comment type="caution">
    <text evidence="3">The sequence shown here is derived from an EMBL/GenBank/DDBJ whole genome shotgun (WGS) entry which is preliminary data.</text>
</comment>
<keyword evidence="1" id="KW-0732">Signal</keyword>
<protein>
    <recommendedName>
        <fullName evidence="2">ASPIC/UnbV domain-containing protein</fullName>
    </recommendedName>
</protein>
<dbReference type="InterPro" id="IPR011990">
    <property type="entry name" value="TPR-like_helical_dom_sf"/>
</dbReference>
<dbReference type="InterPro" id="IPR013517">
    <property type="entry name" value="FG-GAP"/>
</dbReference>
<proteinExistence type="predicted"/>
<dbReference type="EMBL" id="NOZP01000055">
    <property type="protein sequence ID" value="OYD16341.1"/>
    <property type="molecule type" value="Genomic_DNA"/>
</dbReference>
<dbReference type="PANTHER" id="PTHR16026">
    <property type="entry name" value="CARTILAGE ACIDIC PROTEIN 1"/>
    <property type="match status" value="1"/>
</dbReference>
<name>A0A235BVU0_UNCW3</name>
<sequence length="902" mass="102172">MTSKPPGIRAAFSLTTLDLPVDRLNLSDMRLVKLVLLSAIMLITTSQTIGKPSLNQFLARRNYEKAVAFYKQQVAFDSTDALAVRNLARIYDYWHKYDMSLCWWNRALILNPNDDSARRGRWNSRYRRDENDSVRLTTTKQLITREAQKILAETTAATLALAFDGLSLGDTTQARQTAVTLTRYFPNSPKAYEIIGTMFYDSLYPIWRNDTLKVPLLRRFLKRFPDTEWRTTIYTYLLSSLYQLNDTAGVKRTAKEMVTDDPSDPFRWRYAAAILNRMKAIPETAAKYARKAIELEPRFTKPPNKPSEQWELEYPVLYASSRLALAQALKDMGNLKAAHHWLVEAIKGSDFGIDCEATFGSLYEFLGEIDEELGDTLAAQQSYIEALVQGDTRNLSSARADSSLRRLWQTDEHELLKKARKATDYSGPQFTDVTGEAGLTDLHGARVAWGDYNNDGFDDLLVSGHRLFRNDSGKRFVEVTDAVGLSGARGRGSIWADFDNDGWLDFYMCGHDTTDKLWRNTQGRFMDVTVQAGNPSDPYPTEGCAWADFDNDGFVDLYCANYENWAEHSHYPDRLYRNQSGIFHNITNQAGIIPPFGLDRAGRGVAWADFDNDGYQDCFVANYRLQENFLWHNNRNSTFTNIAPMLGIAGDEKNGWFGHTIGAAWGDYDNDGDLDLFTADLAHPRYIEFSNRSRLYENLGQDTYPGFCDRRAASGIKYEETHSNPAWADVDNDGDLDLYITSIYKGRRSFLYENLGKHHSDSTVRFRDITWLSGTRCFNGWGCAFADYDCDGDMDLVVGSGSGMKLFRNDTRNSNHWLELKVKGTKANCCGIGSRITVFQNRNQWIREVEAGSGTTSQNSLIQHLGLGKSDAPLIIKVRFGPKSTVQLNGVKTDRIITVIEP</sequence>
<reference evidence="3 4" key="1">
    <citation type="submission" date="2017-07" db="EMBL/GenBank/DDBJ databases">
        <title>Recovery of genomes from metagenomes via a dereplication, aggregation, and scoring strategy.</title>
        <authorList>
            <person name="Sieber C.M."/>
            <person name="Probst A.J."/>
            <person name="Sharrar A."/>
            <person name="Thomas B.C."/>
            <person name="Hess M."/>
            <person name="Tringe S.G."/>
            <person name="Banfield J.F."/>
        </authorList>
    </citation>
    <scope>NUCLEOTIDE SEQUENCE [LARGE SCALE GENOMIC DNA]</scope>
    <source>
        <strain evidence="3">JGI_Cruoil_03_51_56</strain>
    </source>
</reference>
<dbReference type="AlphaFoldDB" id="A0A235BVU0"/>
<dbReference type="SUPFAM" id="SSF69318">
    <property type="entry name" value="Integrin alpha N-terminal domain"/>
    <property type="match status" value="1"/>
</dbReference>
<dbReference type="Pfam" id="PF13517">
    <property type="entry name" value="FG-GAP_3"/>
    <property type="match status" value="3"/>
</dbReference>
<dbReference type="Proteomes" id="UP000215559">
    <property type="component" value="Unassembled WGS sequence"/>
</dbReference>
<dbReference type="InterPro" id="IPR027039">
    <property type="entry name" value="Crtac1"/>
</dbReference>
<dbReference type="SUPFAM" id="SSF48452">
    <property type="entry name" value="TPR-like"/>
    <property type="match status" value="2"/>
</dbReference>
<gene>
    <name evidence="3" type="ORF">CH330_03170</name>
</gene>
<dbReference type="Gene3D" id="2.130.10.130">
    <property type="entry name" value="Integrin alpha, N-terminal"/>
    <property type="match status" value="2"/>
</dbReference>
<feature type="domain" description="ASPIC/UnbV" evidence="2">
    <location>
        <begin position="831"/>
        <end position="897"/>
    </location>
</feature>
<dbReference type="Gene3D" id="1.25.40.10">
    <property type="entry name" value="Tetratricopeptide repeat domain"/>
    <property type="match status" value="2"/>
</dbReference>
<evidence type="ECO:0000256" key="1">
    <source>
        <dbReference type="ARBA" id="ARBA00022729"/>
    </source>
</evidence>
<dbReference type="PANTHER" id="PTHR16026:SF0">
    <property type="entry name" value="CARTILAGE ACIDIC PROTEIN 1"/>
    <property type="match status" value="1"/>
</dbReference>
<accession>A0A235BVU0</accession>
<dbReference type="InterPro" id="IPR011519">
    <property type="entry name" value="UnbV_ASPIC"/>
</dbReference>
<evidence type="ECO:0000313" key="3">
    <source>
        <dbReference type="EMBL" id="OYD16341.1"/>
    </source>
</evidence>
<dbReference type="InterPro" id="IPR028994">
    <property type="entry name" value="Integrin_alpha_N"/>
</dbReference>
<dbReference type="Pfam" id="PF07593">
    <property type="entry name" value="UnbV_ASPIC"/>
    <property type="match status" value="1"/>
</dbReference>
<evidence type="ECO:0000313" key="4">
    <source>
        <dbReference type="Proteomes" id="UP000215559"/>
    </source>
</evidence>